<evidence type="ECO:0000259" key="1">
    <source>
        <dbReference type="Pfam" id="PF18013"/>
    </source>
</evidence>
<sequence length="229" mass="25665">MSSVFSFIRVSSASVYRGLTPHTYCVTMWTVAMKRMTTALSMAAAATTAFAAYSAMTSPPPVVTAPSVEPPIIEYNLTWKCEDCTPEEQYVLEELQKHTKITDRNALATIMGNIKQESKFIPNICEGGARVSYTECKVGGFGLIQWTSIGRYKGLGNFCAKYVCDPSSLEGQTRYMINEPIFQRVLPQFEGGGQTVSYYMKPAYYWLGWGIKGNREIYAYDYTKKMVLV</sequence>
<keyword evidence="3" id="KW-1185">Reference proteome</keyword>
<dbReference type="Gene3D" id="1.10.530.10">
    <property type="match status" value="1"/>
</dbReference>
<organism evidence="2 3">
    <name type="scientific">Prochlorococcus phage Syn1</name>
    <dbReference type="NCBI Taxonomy" id="444861"/>
    <lineage>
        <taxon>Viruses</taxon>
        <taxon>Duplodnaviria</taxon>
        <taxon>Heunggongvirae</taxon>
        <taxon>Uroviricota</taxon>
        <taxon>Caudoviricetes</taxon>
        <taxon>Pantevenvirales</taxon>
        <taxon>Kyanoviridae</taxon>
        <taxon>Vellamovirus</taxon>
        <taxon>Vellamovirus syn1</taxon>
    </lineage>
</organism>
<feature type="domain" description="Phage tail lysozyme" evidence="1">
    <location>
        <begin position="90"/>
        <end position="179"/>
    </location>
</feature>
<evidence type="ECO:0000313" key="2">
    <source>
        <dbReference type="EMBL" id="ADO99293.1"/>
    </source>
</evidence>
<dbReference type="KEGG" id="vg:10329084"/>
<dbReference type="EMBL" id="GU071105">
    <property type="protein sequence ID" value="ADO99293.1"/>
    <property type="molecule type" value="Genomic_DNA"/>
</dbReference>
<gene>
    <name evidence="2" type="ORF">Syn1_191</name>
</gene>
<protein>
    <recommendedName>
        <fullName evidence="1">Phage tail lysozyme domain-containing protein</fullName>
    </recommendedName>
</protein>
<name>E3SPS7_9CAUD</name>
<accession>E3SPS7</accession>
<dbReference type="Pfam" id="PF18013">
    <property type="entry name" value="Phage_lysozyme2"/>
    <property type="match status" value="1"/>
</dbReference>
<evidence type="ECO:0000313" key="3">
    <source>
        <dbReference type="Proteomes" id="UP000006534"/>
    </source>
</evidence>
<dbReference type="Proteomes" id="UP000006534">
    <property type="component" value="Segment"/>
</dbReference>
<dbReference type="GeneID" id="10329084"/>
<dbReference type="InterPro" id="IPR041219">
    <property type="entry name" value="Phage_lysozyme2"/>
</dbReference>
<proteinExistence type="predicted"/>
<dbReference type="OrthoDB" id="11873at10239"/>
<reference evidence="2 3" key="1">
    <citation type="journal article" date="2010" name="Environ. Microbiol.">
        <title>Genomic analysis of oceanic cyanobacterial myoviruses compared with T4-like myoviruses from diverse hosts and environments.</title>
        <authorList>
            <person name="Sullivan M.B."/>
            <person name="Huang K.H."/>
            <person name="Ignacio-Espinoza J.C."/>
            <person name="Berlin A.M."/>
            <person name="Kelly L."/>
            <person name="Weigele P.R."/>
            <person name="DeFrancesco A.S."/>
            <person name="Kern S.E."/>
            <person name="Thompson L.R."/>
            <person name="Young S."/>
            <person name="Yandava C."/>
            <person name="Fu R."/>
            <person name="Krastins B."/>
            <person name="Chase M."/>
            <person name="Sarracino D."/>
            <person name="Osburne M.S."/>
            <person name="Henn M.R."/>
            <person name="Chisholm S.W."/>
        </authorList>
    </citation>
    <scope>NUCLEOTIDE SEQUENCE [LARGE SCALE GENOMIC DNA]</scope>
    <source>
        <strain evidence="2">Syn1</strain>
    </source>
</reference>
<dbReference type="RefSeq" id="YP_004324563.1">
    <property type="nucleotide sequence ID" value="NC_015288.1"/>
</dbReference>